<accession>E9I6M5</accession>
<dbReference type="Proteomes" id="UP000000305">
    <property type="component" value="Unassembled WGS sequence"/>
</dbReference>
<feature type="compositionally biased region" description="Basic and acidic residues" evidence="1">
    <location>
        <begin position="260"/>
        <end position="290"/>
    </location>
</feature>
<reference evidence="3 4" key="1">
    <citation type="journal article" date="2011" name="Science">
        <title>The ecoresponsive genome of Daphnia pulex.</title>
        <authorList>
            <person name="Colbourne J.K."/>
            <person name="Pfrender M.E."/>
            <person name="Gilbert D."/>
            <person name="Thomas W.K."/>
            <person name="Tucker A."/>
            <person name="Oakley T.H."/>
            <person name="Tokishita S."/>
            <person name="Aerts A."/>
            <person name="Arnold G.J."/>
            <person name="Basu M.K."/>
            <person name="Bauer D.J."/>
            <person name="Caceres C.E."/>
            <person name="Carmel L."/>
            <person name="Casola C."/>
            <person name="Choi J.H."/>
            <person name="Detter J.C."/>
            <person name="Dong Q."/>
            <person name="Dusheyko S."/>
            <person name="Eads B.D."/>
            <person name="Frohlich T."/>
            <person name="Geiler-Samerotte K.A."/>
            <person name="Gerlach D."/>
            <person name="Hatcher P."/>
            <person name="Jogdeo S."/>
            <person name="Krijgsveld J."/>
            <person name="Kriventseva E.V."/>
            <person name="Kultz D."/>
            <person name="Laforsch C."/>
            <person name="Lindquist E."/>
            <person name="Lopez J."/>
            <person name="Manak J.R."/>
            <person name="Muller J."/>
            <person name="Pangilinan J."/>
            <person name="Patwardhan R.P."/>
            <person name="Pitluck S."/>
            <person name="Pritham E.J."/>
            <person name="Rechtsteiner A."/>
            <person name="Rho M."/>
            <person name="Rogozin I.B."/>
            <person name="Sakarya O."/>
            <person name="Salamov A."/>
            <person name="Schaack S."/>
            <person name="Shapiro H."/>
            <person name="Shiga Y."/>
            <person name="Skalitzky C."/>
            <person name="Smith Z."/>
            <person name="Souvorov A."/>
            <person name="Sung W."/>
            <person name="Tang Z."/>
            <person name="Tsuchiya D."/>
            <person name="Tu H."/>
            <person name="Vos H."/>
            <person name="Wang M."/>
            <person name="Wolf Y.I."/>
            <person name="Yamagata H."/>
            <person name="Yamada T."/>
            <person name="Ye Y."/>
            <person name="Shaw J.R."/>
            <person name="Andrews J."/>
            <person name="Crease T.J."/>
            <person name="Tang H."/>
            <person name="Lucas S.M."/>
            <person name="Robertson H.M."/>
            <person name="Bork P."/>
            <person name="Koonin E.V."/>
            <person name="Zdobnov E.M."/>
            <person name="Grigoriev I.V."/>
            <person name="Lynch M."/>
            <person name="Boore J.L."/>
        </authorList>
    </citation>
    <scope>NUCLEOTIDE SEQUENCE [LARGE SCALE GENOMIC DNA]</scope>
</reference>
<feature type="transmembrane region" description="Helical" evidence="2">
    <location>
        <begin position="94"/>
        <end position="113"/>
    </location>
</feature>
<gene>
    <name evidence="3" type="ORF">DAPPUDRAFT_277920</name>
</gene>
<dbReference type="InParanoid" id="E9I6M5"/>
<feature type="transmembrane region" description="Helical" evidence="2">
    <location>
        <begin position="177"/>
        <end position="194"/>
    </location>
</feature>
<dbReference type="HOGENOM" id="CLU_768513_0_0_1"/>
<dbReference type="KEGG" id="dpx:DAPPUDRAFT_277920"/>
<feature type="transmembrane region" description="Helical" evidence="2">
    <location>
        <begin position="62"/>
        <end position="82"/>
    </location>
</feature>
<evidence type="ECO:0000256" key="2">
    <source>
        <dbReference type="SAM" id="Phobius"/>
    </source>
</evidence>
<dbReference type="STRING" id="6669.E9I6M5"/>
<sequence>MIEFELKDGDALAAQTLLADVTVDAALVARVAEAVRVHREEQEALRATSRDYDPSVGRRTRWFVSVIFGVVWTVVPLVLWYVGSFGVLTGSHLGHILTNILLCVFGGGLFYWARDSMTRTAINRGIVGVMTAAFIAQILVSIGAWIADLPSSLVLVLYFAVWTGVAGAAVATIEARLWPSVVAFGACFLAGMSAPEYRHLLASFGNAVLAINTTFLWSRPEEDLGEVRRRFRAPSPERGVAGPRRAPAPGVAPLLQPVGRAEDRREPACRLPERERVANEHRERHREQRADGSPQPTPEQHRREDHERGESERFAHHARLDRVADHDVRREASDGRRDRGPGPEREERDHHRRDRRERGTD</sequence>
<keyword evidence="2" id="KW-1133">Transmembrane helix</keyword>
<feature type="compositionally biased region" description="Low complexity" evidence="1">
    <location>
        <begin position="238"/>
        <end position="253"/>
    </location>
</feature>
<protein>
    <submittedName>
        <fullName evidence="3">Uncharacterized protein</fullName>
    </submittedName>
</protein>
<organism evidence="3 4">
    <name type="scientific">Daphnia pulex</name>
    <name type="common">Water flea</name>
    <dbReference type="NCBI Taxonomy" id="6669"/>
    <lineage>
        <taxon>Eukaryota</taxon>
        <taxon>Metazoa</taxon>
        <taxon>Ecdysozoa</taxon>
        <taxon>Arthropoda</taxon>
        <taxon>Crustacea</taxon>
        <taxon>Branchiopoda</taxon>
        <taxon>Diplostraca</taxon>
        <taxon>Cladocera</taxon>
        <taxon>Anomopoda</taxon>
        <taxon>Daphniidae</taxon>
        <taxon>Daphnia</taxon>
    </lineage>
</organism>
<dbReference type="EMBL" id="GL736574">
    <property type="protein sequence ID" value="EFX60355.1"/>
    <property type="molecule type" value="Genomic_DNA"/>
</dbReference>
<feature type="compositionally biased region" description="Basic and acidic residues" evidence="1">
    <location>
        <begin position="299"/>
        <end position="349"/>
    </location>
</feature>
<evidence type="ECO:0000313" key="4">
    <source>
        <dbReference type="Proteomes" id="UP000000305"/>
    </source>
</evidence>
<evidence type="ECO:0000313" key="3">
    <source>
        <dbReference type="EMBL" id="EFX60355.1"/>
    </source>
</evidence>
<feature type="region of interest" description="Disordered" evidence="1">
    <location>
        <begin position="235"/>
        <end position="361"/>
    </location>
</feature>
<evidence type="ECO:0000256" key="1">
    <source>
        <dbReference type="SAM" id="MobiDB-lite"/>
    </source>
</evidence>
<dbReference type="AlphaFoldDB" id="E9I6M5"/>
<proteinExistence type="predicted"/>
<feature type="transmembrane region" description="Helical" evidence="2">
    <location>
        <begin position="153"/>
        <end position="170"/>
    </location>
</feature>
<keyword evidence="2" id="KW-0812">Transmembrane</keyword>
<keyword evidence="4" id="KW-1185">Reference proteome</keyword>
<name>E9I6M5_DAPPU</name>
<keyword evidence="2" id="KW-0472">Membrane</keyword>
<feature type="transmembrane region" description="Helical" evidence="2">
    <location>
        <begin position="125"/>
        <end position="147"/>
    </location>
</feature>
<feature type="non-terminal residue" evidence="3">
    <location>
        <position position="1"/>
    </location>
</feature>